<evidence type="ECO:0000256" key="2">
    <source>
        <dbReference type="ARBA" id="ARBA00012528"/>
    </source>
</evidence>
<dbReference type="CDD" id="cd01949">
    <property type="entry name" value="GGDEF"/>
    <property type="match status" value="1"/>
</dbReference>
<comment type="catalytic activity">
    <reaction evidence="3">
        <text>2 GTP = 3',3'-c-di-GMP + 2 diphosphate</text>
        <dbReference type="Rhea" id="RHEA:24898"/>
        <dbReference type="ChEBI" id="CHEBI:33019"/>
        <dbReference type="ChEBI" id="CHEBI:37565"/>
        <dbReference type="ChEBI" id="CHEBI:58805"/>
        <dbReference type="EC" id="2.7.7.65"/>
    </reaction>
</comment>
<keyword evidence="4" id="KW-1133">Transmembrane helix</keyword>
<dbReference type="KEGG" id="tee:Tel_01090"/>
<dbReference type="SUPFAM" id="SSF55073">
    <property type="entry name" value="Nucleotide cyclase"/>
    <property type="match status" value="1"/>
</dbReference>
<dbReference type="EMBL" id="CP013099">
    <property type="protein sequence ID" value="ALP51845.1"/>
    <property type="molecule type" value="Genomic_DNA"/>
</dbReference>
<dbReference type="FunFam" id="3.30.70.270:FF:000001">
    <property type="entry name" value="Diguanylate cyclase domain protein"/>
    <property type="match status" value="1"/>
</dbReference>
<dbReference type="Gene3D" id="6.10.340.10">
    <property type="match status" value="1"/>
</dbReference>
<accession>A0A0S2T9N7</accession>
<evidence type="ECO:0000256" key="1">
    <source>
        <dbReference type="ARBA" id="ARBA00001946"/>
    </source>
</evidence>
<feature type="transmembrane region" description="Helical" evidence="4">
    <location>
        <begin position="322"/>
        <end position="342"/>
    </location>
</feature>
<dbReference type="PROSITE" id="PS50885">
    <property type="entry name" value="HAMP"/>
    <property type="match status" value="1"/>
</dbReference>
<dbReference type="SMART" id="SM00304">
    <property type="entry name" value="HAMP"/>
    <property type="match status" value="1"/>
</dbReference>
<proteinExistence type="predicted"/>
<evidence type="ECO:0000313" key="8">
    <source>
        <dbReference type="Proteomes" id="UP000055136"/>
    </source>
</evidence>
<keyword evidence="4" id="KW-0472">Membrane</keyword>
<dbReference type="InterPro" id="IPR043128">
    <property type="entry name" value="Rev_trsase/Diguanyl_cyclase"/>
</dbReference>
<dbReference type="InterPro" id="IPR029787">
    <property type="entry name" value="Nucleotide_cyclase"/>
</dbReference>
<dbReference type="PROSITE" id="PS50887">
    <property type="entry name" value="GGDEF"/>
    <property type="match status" value="1"/>
</dbReference>
<dbReference type="STRING" id="1748243.Tel_01090"/>
<evidence type="ECO:0000259" key="5">
    <source>
        <dbReference type="PROSITE" id="PS50885"/>
    </source>
</evidence>
<dbReference type="Pfam" id="PF00990">
    <property type="entry name" value="GGDEF"/>
    <property type="match status" value="1"/>
</dbReference>
<dbReference type="NCBIfam" id="TIGR00254">
    <property type="entry name" value="GGDEF"/>
    <property type="match status" value="1"/>
</dbReference>
<comment type="cofactor">
    <cofactor evidence="1">
        <name>Mg(2+)</name>
        <dbReference type="ChEBI" id="CHEBI:18420"/>
    </cofactor>
</comment>
<dbReference type="PANTHER" id="PTHR45138">
    <property type="entry name" value="REGULATORY COMPONENTS OF SENSORY TRANSDUCTION SYSTEM"/>
    <property type="match status" value="1"/>
</dbReference>
<dbReference type="Proteomes" id="UP000055136">
    <property type="component" value="Chromosome"/>
</dbReference>
<gene>
    <name evidence="7" type="ORF">Tel_01090</name>
</gene>
<dbReference type="Pfam" id="PF00672">
    <property type="entry name" value="HAMP"/>
    <property type="match status" value="1"/>
</dbReference>
<dbReference type="InterPro" id="IPR050469">
    <property type="entry name" value="Diguanylate_Cyclase"/>
</dbReference>
<dbReference type="GO" id="GO:0016020">
    <property type="term" value="C:membrane"/>
    <property type="evidence" value="ECO:0007669"/>
    <property type="project" value="InterPro"/>
</dbReference>
<dbReference type="GO" id="GO:0007165">
    <property type="term" value="P:signal transduction"/>
    <property type="evidence" value="ECO:0007669"/>
    <property type="project" value="InterPro"/>
</dbReference>
<name>A0A0S2T9N7_9GAMM</name>
<dbReference type="EC" id="2.7.7.65" evidence="2"/>
<protein>
    <recommendedName>
        <fullName evidence="2">diguanylate cyclase</fullName>
        <ecNumber evidence="2">2.7.7.65</ecNumber>
    </recommendedName>
</protein>
<keyword evidence="4" id="KW-0812">Transmembrane</keyword>
<feature type="transmembrane region" description="Helical" evidence="4">
    <location>
        <begin position="20"/>
        <end position="40"/>
    </location>
</feature>
<evidence type="ECO:0000259" key="6">
    <source>
        <dbReference type="PROSITE" id="PS50887"/>
    </source>
</evidence>
<dbReference type="SMART" id="SM00267">
    <property type="entry name" value="GGDEF"/>
    <property type="match status" value="1"/>
</dbReference>
<dbReference type="Gene3D" id="3.30.70.270">
    <property type="match status" value="1"/>
</dbReference>
<dbReference type="PANTHER" id="PTHR45138:SF9">
    <property type="entry name" value="DIGUANYLATE CYCLASE DGCM-RELATED"/>
    <property type="match status" value="1"/>
</dbReference>
<evidence type="ECO:0000256" key="3">
    <source>
        <dbReference type="ARBA" id="ARBA00034247"/>
    </source>
</evidence>
<dbReference type="InterPro" id="IPR003660">
    <property type="entry name" value="HAMP_dom"/>
</dbReference>
<dbReference type="AlphaFoldDB" id="A0A0S2T9N7"/>
<reference evidence="7" key="1">
    <citation type="submission" date="2015-10" db="EMBL/GenBank/DDBJ databases">
        <title>Description of Candidatus Tenderia electrophaga gen. nov, sp. nov., an Uncultivated Electroautotroph from a Biocathode Enrichment.</title>
        <authorList>
            <person name="Eddie B.J."/>
            <person name="Malanoski A.P."/>
            <person name="Wang Z."/>
            <person name="Hall R.J."/>
            <person name="Oh S.D."/>
            <person name="Heiner C."/>
            <person name="Lin B."/>
            <person name="Strycharz-Glaven S.M."/>
        </authorList>
    </citation>
    <scope>NUCLEOTIDE SEQUENCE [LARGE SCALE GENOMIC DNA]</scope>
    <source>
        <strain evidence="7">NRL1</strain>
    </source>
</reference>
<feature type="domain" description="GGDEF" evidence="6">
    <location>
        <begin position="435"/>
        <end position="571"/>
    </location>
</feature>
<dbReference type="CDD" id="cd06225">
    <property type="entry name" value="HAMP"/>
    <property type="match status" value="1"/>
</dbReference>
<organism evidence="7 8">
    <name type="scientific">Candidatus Tenderia electrophaga</name>
    <dbReference type="NCBI Taxonomy" id="1748243"/>
    <lineage>
        <taxon>Bacteria</taxon>
        <taxon>Pseudomonadati</taxon>
        <taxon>Pseudomonadota</taxon>
        <taxon>Gammaproteobacteria</taxon>
        <taxon>Candidatus Tenderiales</taxon>
        <taxon>Candidatus Tenderiaceae</taxon>
        <taxon>Candidatus Tenderia</taxon>
    </lineage>
</organism>
<feature type="domain" description="HAMP" evidence="5">
    <location>
        <begin position="347"/>
        <end position="399"/>
    </location>
</feature>
<sequence length="587" mass="65939">MNATRDNGHSPHSSLRHKLFQSHLAVALFGFGILVAALLFSMWLAKYSKQLATAADPSRRIELQQIHDALETSSALVFRYIAMPETQYRHRWWTNWETSVWPALAKLEQQNPLNGAYQADLLANLKALLAQLEMRQWQILEVRDGPGNYPAQAVVHNHVQDIEDRIDRGLTTLVDLAIAESQDVVTAASTKRLSDLRASFIRSAASLHRFVSEASPAVASTMQKQHELCVSYINALINASDLSAAQLDLLTWLKREFRLYVRYSDEAVAARNSEQWNIAQYLMVTEVNPLTEAADDLINEMLRHNSARITQSRATVFSLSELNFSLSIVFLFAMLLAAWFSARYRANRIVTPIENLVAATRKLAQEQRLVPLPVRGDDELAALTESFNEMQRSLLHKQAQLHQLATTDPLTSLANRRTFTETMAREWKRCLRDRKKLAVIMIDVDYFKQFNDQFGHQAGDHALCAIADVLREQLHRPGDLAARYGGEEFIIVLPTDTRGAGKIAEQIAQGVDKLRISAAAVSATRYLSVSIGLAVCLPDHDLEWEGLIKTADQALYRAKSQGRHRTCESTYGVDGMAESSCDSLRLS</sequence>
<dbReference type="GO" id="GO:0052621">
    <property type="term" value="F:diguanylate cyclase activity"/>
    <property type="evidence" value="ECO:0007669"/>
    <property type="project" value="UniProtKB-EC"/>
</dbReference>
<evidence type="ECO:0000313" key="7">
    <source>
        <dbReference type="EMBL" id="ALP51845.1"/>
    </source>
</evidence>
<dbReference type="SUPFAM" id="SSF158472">
    <property type="entry name" value="HAMP domain-like"/>
    <property type="match status" value="1"/>
</dbReference>
<dbReference type="InterPro" id="IPR000160">
    <property type="entry name" value="GGDEF_dom"/>
</dbReference>
<evidence type="ECO:0000256" key="4">
    <source>
        <dbReference type="SAM" id="Phobius"/>
    </source>
</evidence>
<keyword evidence="8" id="KW-1185">Reference proteome</keyword>